<keyword evidence="2" id="KW-0560">Oxidoreductase</keyword>
<dbReference type="Gene3D" id="3.40.50.720">
    <property type="entry name" value="NAD(P)-binding Rossmann-like Domain"/>
    <property type="match status" value="1"/>
</dbReference>
<dbReference type="EMBL" id="FUEG01000013">
    <property type="protein sequence ID" value="SJL11132.1"/>
    <property type="molecule type" value="Genomic_DNA"/>
</dbReference>
<protein>
    <recommendedName>
        <fullName evidence="3">NmrA-like domain-containing protein</fullName>
    </recommendedName>
</protein>
<dbReference type="OrthoDB" id="5283654at2759"/>
<dbReference type="SUPFAM" id="SSF51735">
    <property type="entry name" value="NAD(P)-binding Rossmann-fold domains"/>
    <property type="match status" value="1"/>
</dbReference>
<evidence type="ECO:0000259" key="3">
    <source>
        <dbReference type="Pfam" id="PF05368"/>
    </source>
</evidence>
<reference evidence="5" key="1">
    <citation type="journal article" date="2017" name="Nat. Ecol. Evol.">
        <title>Genome expansion and lineage-specific genetic innovations in the forest pathogenic fungi Armillaria.</title>
        <authorList>
            <person name="Sipos G."/>
            <person name="Prasanna A.N."/>
            <person name="Walter M.C."/>
            <person name="O'Connor E."/>
            <person name="Balint B."/>
            <person name="Krizsan K."/>
            <person name="Kiss B."/>
            <person name="Hess J."/>
            <person name="Varga T."/>
            <person name="Slot J."/>
            <person name="Riley R."/>
            <person name="Boka B."/>
            <person name="Rigling D."/>
            <person name="Barry K."/>
            <person name="Lee J."/>
            <person name="Mihaltcheva S."/>
            <person name="LaButti K."/>
            <person name="Lipzen A."/>
            <person name="Waldron R."/>
            <person name="Moloney N.M."/>
            <person name="Sperisen C."/>
            <person name="Kredics L."/>
            <person name="Vagvoelgyi C."/>
            <person name="Patrignani A."/>
            <person name="Fitzpatrick D."/>
            <person name="Nagy I."/>
            <person name="Doyle S."/>
            <person name="Anderson J.B."/>
            <person name="Grigoriev I.V."/>
            <person name="Gueldener U."/>
            <person name="Muensterkoetter M."/>
            <person name="Nagy L.G."/>
        </authorList>
    </citation>
    <scope>NUCLEOTIDE SEQUENCE [LARGE SCALE GENOMIC DNA]</scope>
    <source>
        <strain evidence="5">C18/9</strain>
    </source>
</reference>
<dbReference type="OMA" id="MAKFFPN"/>
<keyword evidence="1" id="KW-0521">NADP</keyword>
<dbReference type="PANTHER" id="PTHR47706:SF9">
    <property type="entry name" value="NMRA-LIKE DOMAIN-CONTAINING PROTEIN-RELATED"/>
    <property type="match status" value="1"/>
</dbReference>
<accession>A0A284RQS5</accession>
<evidence type="ECO:0000256" key="1">
    <source>
        <dbReference type="ARBA" id="ARBA00022857"/>
    </source>
</evidence>
<proteinExistence type="predicted"/>
<evidence type="ECO:0000313" key="4">
    <source>
        <dbReference type="EMBL" id="SJL11132.1"/>
    </source>
</evidence>
<name>A0A284RQS5_ARMOS</name>
<dbReference type="InterPro" id="IPR008030">
    <property type="entry name" value="NmrA-like"/>
</dbReference>
<dbReference type="InterPro" id="IPR051609">
    <property type="entry name" value="NmrA/Isoflavone_reductase-like"/>
</dbReference>
<dbReference type="AlphaFoldDB" id="A0A284RQS5"/>
<evidence type="ECO:0000313" key="5">
    <source>
        <dbReference type="Proteomes" id="UP000219338"/>
    </source>
</evidence>
<organism evidence="4 5">
    <name type="scientific">Armillaria ostoyae</name>
    <name type="common">Armillaria root rot fungus</name>
    <dbReference type="NCBI Taxonomy" id="47428"/>
    <lineage>
        <taxon>Eukaryota</taxon>
        <taxon>Fungi</taxon>
        <taxon>Dikarya</taxon>
        <taxon>Basidiomycota</taxon>
        <taxon>Agaricomycotina</taxon>
        <taxon>Agaricomycetes</taxon>
        <taxon>Agaricomycetidae</taxon>
        <taxon>Agaricales</taxon>
        <taxon>Marasmiineae</taxon>
        <taxon>Physalacriaceae</taxon>
        <taxon>Armillaria</taxon>
    </lineage>
</organism>
<dbReference type="PANTHER" id="PTHR47706">
    <property type="entry name" value="NMRA-LIKE FAMILY PROTEIN"/>
    <property type="match status" value="1"/>
</dbReference>
<dbReference type="InterPro" id="IPR036291">
    <property type="entry name" value="NAD(P)-bd_dom_sf"/>
</dbReference>
<sequence>MSSSTYKSFAIVGAAGRIGKHIFAALHEQTTTSSILVITRTSSSSADAIPPSPKVKTAKVEDYKNVEVVAAILRDHHIEVLISAANWQTEEGTCMEETALVDAARAAGVKLFVPSEFGAPTLNAPTGLFKAKDDVAKHMKEIGLPSARFYTGQFFSWIPIACGYPSTGKINLVVGTGNTPGSFTADEDVGGFVAHVLTTLPPSELNDRIFRIEGERISYGEIAARVGLPVVRVENVPSDSEQFSQFCTMVQKMFEQGYGSTGWDHVLKKDGAESAGSANALWTGHVWRKVSKEDFVKTG</sequence>
<dbReference type="Pfam" id="PF05368">
    <property type="entry name" value="NmrA"/>
    <property type="match status" value="1"/>
</dbReference>
<dbReference type="Proteomes" id="UP000219338">
    <property type="component" value="Unassembled WGS sequence"/>
</dbReference>
<keyword evidence="5" id="KW-1185">Reference proteome</keyword>
<dbReference type="STRING" id="47428.A0A284RQS5"/>
<evidence type="ECO:0000256" key="2">
    <source>
        <dbReference type="ARBA" id="ARBA00023002"/>
    </source>
</evidence>
<gene>
    <name evidence="4" type="ORF">ARMOST_14535</name>
</gene>
<dbReference type="GO" id="GO:0016491">
    <property type="term" value="F:oxidoreductase activity"/>
    <property type="evidence" value="ECO:0007669"/>
    <property type="project" value="UniProtKB-KW"/>
</dbReference>
<feature type="domain" description="NmrA-like" evidence="3">
    <location>
        <begin position="8"/>
        <end position="224"/>
    </location>
</feature>